<dbReference type="PANTHER" id="PTHR43557">
    <property type="entry name" value="APOPTOSIS-INDUCING FACTOR 1"/>
    <property type="match status" value="1"/>
</dbReference>
<dbReference type="InterPro" id="IPR016156">
    <property type="entry name" value="FAD/NAD-linked_Rdtase_dimer_sf"/>
</dbReference>
<dbReference type="InterPro" id="IPR036188">
    <property type="entry name" value="FAD/NAD-bd_sf"/>
</dbReference>
<dbReference type="InterPro" id="IPR050446">
    <property type="entry name" value="FAD-oxidoreductase/Apoptosis"/>
</dbReference>
<evidence type="ECO:0000256" key="3">
    <source>
        <dbReference type="ARBA" id="ARBA00022827"/>
    </source>
</evidence>
<keyword evidence="8" id="KW-1185">Reference proteome</keyword>
<dbReference type="PANTHER" id="PTHR43557:SF2">
    <property type="entry name" value="RIESKE DOMAIN-CONTAINING PROTEIN-RELATED"/>
    <property type="match status" value="1"/>
</dbReference>
<dbReference type="PRINTS" id="PR00368">
    <property type="entry name" value="FADPNR"/>
</dbReference>
<dbReference type="PRINTS" id="PR00411">
    <property type="entry name" value="PNDRDTASEI"/>
</dbReference>
<organism evidence="7 8">
    <name type="scientific">Nocardia jiangxiensis</name>
    <dbReference type="NCBI Taxonomy" id="282685"/>
    <lineage>
        <taxon>Bacteria</taxon>
        <taxon>Bacillati</taxon>
        <taxon>Actinomycetota</taxon>
        <taxon>Actinomycetes</taxon>
        <taxon>Mycobacteriales</taxon>
        <taxon>Nocardiaceae</taxon>
        <taxon>Nocardia</taxon>
    </lineage>
</organism>
<comment type="caution">
    <text evidence="7">The sequence shown here is derived from an EMBL/GenBank/DDBJ whole genome shotgun (WGS) entry which is preliminary data.</text>
</comment>
<proteinExistence type="predicted"/>
<evidence type="ECO:0000256" key="1">
    <source>
        <dbReference type="ARBA" id="ARBA00001974"/>
    </source>
</evidence>
<keyword evidence="2" id="KW-0285">Flavoprotein</keyword>
<dbReference type="RefSeq" id="WP_387406144.1">
    <property type="nucleotide sequence ID" value="NZ_JBIAQY010000014.1"/>
</dbReference>
<name>A0ABW6SC12_9NOCA</name>
<dbReference type="Gene3D" id="3.30.390.30">
    <property type="match status" value="1"/>
</dbReference>
<reference evidence="7 8" key="1">
    <citation type="submission" date="2024-10" db="EMBL/GenBank/DDBJ databases">
        <title>The Natural Products Discovery Center: Release of the First 8490 Sequenced Strains for Exploring Actinobacteria Biosynthetic Diversity.</title>
        <authorList>
            <person name="Kalkreuter E."/>
            <person name="Kautsar S.A."/>
            <person name="Yang D."/>
            <person name="Bader C.D."/>
            <person name="Teijaro C.N."/>
            <person name="Fluegel L."/>
            <person name="Davis C.M."/>
            <person name="Simpson J.R."/>
            <person name="Lauterbach L."/>
            <person name="Steele A.D."/>
            <person name="Gui C."/>
            <person name="Meng S."/>
            <person name="Li G."/>
            <person name="Viehrig K."/>
            <person name="Ye F."/>
            <person name="Su P."/>
            <person name="Kiefer A.F."/>
            <person name="Nichols A."/>
            <person name="Cepeda A.J."/>
            <person name="Yan W."/>
            <person name="Fan B."/>
            <person name="Jiang Y."/>
            <person name="Adhikari A."/>
            <person name="Zheng C.-J."/>
            <person name="Schuster L."/>
            <person name="Cowan T.M."/>
            <person name="Smanski M.J."/>
            <person name="Chevrette M.G."/>
            <person name="De Carvalho L.P.S."/>
            <person name="Shen B."/>
        </authorList>
    </citation>
    <scope>NUCLEOTIDE SEQUENCE [LARGE SCALE GENOMIC DNA]</scope>
    <source>
        <strain evidence="7 8">NPDC002593</strain>
    </source>
</reference>
<feature type="domain" description="FAD/NAD(P)-binding" evidence="5">
    <location>
        <begin position="7"/>
        <end position="290"/>
    </location>
</feature>
<evidence type="ECO:0000259" key="5">
    <source>
        <dbReference type="Pfam" id="PF07992"/>
    </source>
</evidence>
<dbReference type="Pfam" id="PF14759">
    <property type="entry name" value="Reductase_C"/>
    <property type="match status" value="1"/>
</dbReference>
<dbReference type="Pfam" id="PF07992">
    <property type="entry name" value="Pyr_redox_2"/>
    <property type="match status" value="1"/>
</dbReference>
<feature type="domain" description="Reductase C-terminal" evidence="6">
    <location>
        <begin position="322"/>
        <end position="405"/>
    </location>
</feature>
<keyword evidence="4" id="KW-0560">Oxidoreductase</keyword>
<dbReference type="InterPro" id="IPR028202">
    <property type="entry name" value="Reductase_C"/>
</dbReference>
<dbReference type="InterPro" id="IPR023753">
    <property type="entry name" value="FAD/NAD-binding_dom"/>
</dbReference>
<gene>
    <name evidence="7" type="ORF">ACFYXQ_33615</name>
</gene>
<comment type="cofactor">
    <cofactor evidence="1">
        <name>FAD</name>
        <dbReference type="ChEBI" id="CHEBI:57692"/>
    </cofactor>
</comment>
<keyword evidence="3" id="KW-0274">FAD</keyword>
<dbReference type="SUPFAM" id="SSF55424">
    <property type="entry name" value="FAD/NAD-linked reductases, dimerisation (C-terminal) domain"/>
    <property type="match status" value="1"/>
</dbReference>
<dbReference type="EMBL" id="JBIAQY010000014">
    <property type="protein sequence ID" value="MFF3572719.1"/>
    <property type="molecule type" value="Genomic_DNA"/>
</dbReference>
<accession>A0ABW6SC12</accession>
<evidence type="ECO:0000313" key="7">
    <source>
        <dbReference type="EMBL" id="MFF3572719.1"/>
    </source>
</evidence>
<evidence type="ECO:0000256" key="4">
    <source>
        <dbReference type="ARBA" id="ARBA00023002"/>
    </source>
</evidence>
<dbReference type="Proteomes" id="UP001601992">
    <property type="component" value="Unassembled WGS sequence"/>
</dbReference>
<protein>
    <submittedName>
        <fullName evidence="7">NAD(P)/FAD-dependent oxidoreductase</fullName>
    </submittedName>
</protein>
<dbReference type="Gene3D" id="3.50.50.60">
    <property type="entry name" value="FAD/NAD(P)-binding domain"/>
    <property type="match status" value="2"/>
</dbReference>
<dbReference type="SUPFAM" id="SSF51905">
    <property type="entry name" value="FAD/NAD(P)-binding domain"/>
    <property type="match status" value="2"/>
</dbReference>
<evidence type="ECO:0000256" key="2">
    <source>
        <dbReference type="ARBA" id="ARBA00022630"/>
    </source>
</evidence>
<sequence length="407" mass="42498">MTPIRTVTVAGGGLAGLTVARELRSRGFDGTVRIVDPEGLPYDRPPLSKAYLAGTTDRAGLQLAPPDWFTDNDIRIIDDSVTKLDPGRGSVLLASGSELISDAVVLATGGRARRLPVPGSEQSGVLQLRTRADADHLRDRLFPGCRLVVVGAGLIAAEVASTATGLGAHVTLIDPVPVPLVPAVGEELARVLHDMHPAHGVQIMTGRPTRIAADGGTLQVDVELPHGADRLAADLVLVAIGIEPDTSLADTADLSSENGIEVTATGATSNPAIRAAGDGIRIRTAQGTLLPRSEHWEAAILSGTAVACGLLGDQAPQRPPAWFWSDRYGVHVEAVGSMTASGSTVLRNPGTDRLIAFRLDTDGVLVGCAAINGGKVLRAAKRLIMRRARVGLDDLADPAVDLRKIDR</sequence>
<evidence type="ECO:0000313" key="8">
    <source>
        <dbReference type="Proteomes" id="UP001601992"/>
    </source>
</evidence>
<evidence type="ECO:0000259" key="6">
    <source>
        <dbReference type="Pfam" id="PF14759"/>
    </source>
</evidence>